<evidence type="ECO:0000256" key="3">
    <source>
        <dbReference type="SAM" id="Phobius"/>
    </source>
</evidence>
<name>A0ABT1C0Y0_9HYPH</name>
<gene>
    <name evidence="5" type="ORF">NGM99_01655</name>
</gene>
<feature type="transmembrane region" description="Helical" evidence="3">
    <location>
        <begin position="7"/>
        <end position="28"/>
    </location>
</feature>
<comment type="caution">
    <text evidence="5">The sequence shown here is derived from an EMBL/GenBank/DDBJ whole genome shotgun (WGS) entry which is preliminary data.</text>
</comment>
<dbReference type="RefSeq" id="WP_252815304.1">
    <property type="nucleotide sequence ID" value="NZ_JAMXQS010000001.1"/>
</dbReference>
<feature type="domain" description="Bacterial sugar transferase" evidence="4">
    <location>
        <begin position="2"/>
        <end position="173"/>
    </location>
</feature>
<keyword evidence="5" id="KW-0808">Transferase</keyword>
<organism evidence="5 6">
    <name type="scientific">Mesorhizobium liriopis</name>
    <dbReference type="NCBI Taxonomy" id="2953882"/>
    <lineage>
        <taxon>Bacteria</taxon>
        <taxon>Pseudomonadati</taxon>
        <taxon>Pseudomonadota</taxon>
        <taxon>Alphaproteobacteria</taxon>
        <taxon>Hyphomicrobiales</taxon>
        <taxon>Phyllobacteriaceae</taxon>
        <taxon>Mesorhizobium</taxon>
    </lineage>
</organism>
<keyword evidence="6" id="KW-1185">Reference proteome</keyword>
<dbReference type="PANTHER" id="PTHR30576">
    <property type="entry name" value="COLANIC BIOSYNTHESIS UDP-GLUCOSE LIPID CARRIER TRANSFERASE"/>
    <property type="match status" value="1"/>
</dbReference>
<evidence type="ECO:0000313" key="6">
    <source>
        <dbReference type="Proteomes" id="UP001205906"/>
    </source>
</evidence>
<dbReference type="InterPro" id="IPR003362">
    <property type="entry name" value="Bact_transf"/>
</dbReference>
<dbReference type="Pfam" id="PF02397">
    <property type="entry name" value="Bac_transf"/>
    <property type="match status" value="1"/>
</dbReference>
<reference evidence="5 6" key="1">
    <citation type="submission" date="2022-06" db="EMBL/GenBank/DDBJ databases">
        <title>Mesorhizobium sp. strain RP14 Genome sequencing and assembly.</title>
        <authorList>
            <person name="Kim I."/>
        </authorList>
    </citation>
    <scope>NUCLEOTIDE SEQUENCE [LARGE SCALE GENOMIC DNA]</scope>
    <source>
        <strain evidence="6">RP14(2022)</strain>
    </source>
</reference>
<dbReference type="Proteomes" id="UP001205906">
    <property type="component" value="Unassembled WGS sequence"/>
</dbReference>
<evidence type="ECO:0000256" key="2">
    <source>
        <dbReference type="ARBA" id="ARBA00023169"/>
    </source>
</evidence>
<proteinExistence type="inferred from homology"/>
<evidence type="ECO:0000313" key="5">
    <source>
        <dbReference type="EMBL" id="MCO6048494.1"/>
    </source>
</evidence>
<sequence length="184" mass="20745">MKRLFDLVVSSVALVILSPVLLVLVWLVRRDSDGPGIFRQTRIGREGRPFTCFKLRTMRQGTPNRPTHETSADTVTRLGASLRRFKLDELPQLWNVAKGEMSFVGPRPCLPSQNEVIEERRRRGVLALRPGITGLAQINGVDMRTPLRLAETDADYARTRTFFGDLRIIIKTVLGRGQGDHVKV</sequence>
<protein>
    <submittedName>
        <fullName evidence="5">Sugar transferase</fullName>
    </submittedName>
</protein>
<evidence type="ECO:0000256" key="1">
    <source>
        <dbReference type="ARBA" id="ARBA00006464"/>
    </source>
</evidence>
<dbReference type="EMBL" id="JAMXQS010000001">
    <property type="protein sequence ID" value="MCO6048494.1"/>
    <property type="molecule type" value="Genomic_DNA"/>
</dbReference>
<comment type="similarity">
    <text evidence="1">Belongs to the bacterial sugar transferase family.</text>
</comment>
<dbReference type="GO" id="GO:0016740">
    <property type="term" value="F:transferase activity"/>
    <property type="evidence" value="ECO:0007669"/>
    <property type="project" value="UniProtKB-KW"/>
</dbReference>
<keyword evidence="3" id="KW-1133">Transmembrane helix</keyword>
<keyword evidence="2" id="KW-0270">Exopolysaccharide synthesis</keyword>
<accession>A0ABT1C0Y0</accession>
<keyword evidence="3" id="KW-0472">Membrane</keyword>
<keyword evidence="3" id="KW-0812">Transmembrane</keyword>
<dbReference type="PANTHER" id="PTHR30576:SF10">
    <property type="entry name" value="SLL5057 PROTEIN"/>
    <property type="match status" value="1"/>
</dbReference>
<evidence type="ECO:0000259" key="4">
    <source>
        <dbReference type="Pfam" id="PF02397"/>
    </source>
</evidence>